<dbReference type="OrthoDB" id="5588846at2759"/>
<evidence type="ECO:0000256" key="7">
    <source>
        <dbReference type="SAM" id="Phobius"/>
    </source>
</evidence>
<evidence type="ECO:0000256" key="4">
    <source>
        <dbReference type="ARBA" id="ARBA00022989"/>
    </source>
</evidence>
<dbReference type="InterPro" id="IPR051572">
    <property type="entry name" value="VTC_Complex_Subunit"/>
</dbReference>
<evidence type="ECO:0000259" key="8">
    <source>
        <dbReference type="PROSITE" id="PS51382"/>
    </source>
</evidence>
<evidence type="ECO:0000256" key="2">
    <source>
        <dbReference type="ARBA" id="ARBA00022554"/>
    </source>
</evidence>
<feature type="compositionally biased region" description="Low complexity" evidence="6">
    <location>
        <begin position="195"/>
        <end position="205"/>
    </location>
</feature>
<comment type="subcellular location">
    <subcellularLocation>
        <location evidence="1">Vacuole membrane</location>
        <topology evidence="1">Multi-pass membrane protein</topology>
    </subcellularLocation>
</comment>
<dbReference type="GO" id="GO:0005774">
    <property type="term" value="C:vacuolar membrane"/>
    <property type="evidence" value="ECO:0007669"/>
    <property type="project" value="UniProtKB-SubCell"/>
</dbReference>
<dbReference type="Proteomes" id="UP000706124">
    <property type="component" value="Unassembled WGS sequence"/>
</dbReference>
<keyword evidence="5 7" id="KW-0472">Membrane</keyword>
<dbReference type="GO" id="GO:0006799">
    <property type="term" value="P:polyphosphate biosynthetic process"/>
    <property type="evidence" value="ECO:0007669"/>
    <property type="project" value="UniProtKB-ARBA"/>
</dbReference>
<dbReference type="AlphaFoldDB" id="A0A9P7SK69"/>
<dbReference type="PANTHER" id="PTHR46140:SF1">
    <property type="entry name" value="VACUOLAR TRANSPORTER CHAPERONE COMPLEX SUBUNIT 4-RELATED"/>
    <property type="match status" value="1"/>
</dbReference>
<keyword evidence="3 7" id="KW-0812">Transmembrane</keyword>
<protein>
    <recommendedName>
        <fullName evidence="8">SPX domain-containing protein</fullName>
    </recommendedName>
</protein>
<dbReference type="EMBL" id="SRPO01000047">
    <property type="protein sequence ID" value="KAG5945249.1"/>
    <property type="molecule type" value="Genomic_DNA"/>
</dbReference>
<accession>A0A9P7SK69</accession>
<sequence length="454" mass="51480">MKYGQQFERESVPEWSLHNLDYNSLKHEIKVHTTRDQATAIAIPGHRDTSLQKFEDGLYSELCRQHDRVGMFINSKADEISRRLEHLASQTQRWIAKYSDADDCTLSLKRQRRFAKYERELLRCGEETLALSRFASAQVTAFHKILKKFKRWTGSATLTSRFNENILSNPKSFTKRTFEHLRIRYDEILSDLQATTPDTTEPSSPDTDEHLAAGLPDRPRRRQVDYELPRAAQMTNAPVKYWNEYDNGSEVGGGEDDYAIYINPDDKTCFPGFTYVNTILSLPYEKAKNWLKARQPTHDEFRPLLSPTGSFGQDYASTAVDSDEEACSSSSDNYPQHGYAALYALPSINEQKIQRYREKVLMWTTLGCFASSFALLGLDGVLFLTGRHKLRVEVDAGVTIGAMISLFCAGSGLGMTLYRRDALPLLYTVTVWSAFIASCILNGMLLVLVLGNTP</sequence>
<keyword evidence="10" id="KW-1185">Reference proteome</keyword>
<evidence type="ECO:0000313" key="9">
    <source>
        <dbReference type="EMBL" id="KAG5945249.1"/>
    </source>
</evidence>
<keyword evidence="2" id="KW-0926">Vacuole</keyword>
<dbReference type="CDD" id="cd14474">
    <property type="entry name" value="SPX_YDR089W"/>
    <property type="match status" value="1"/>
</dbReference>
<organism evidence="9 10">
    <name type="scientific">Claviceps pazoutovae</name>
    <dbReference type="NCBI Taxonomy" id="1649127"/>
    <lineage>
        <taxon>Eukaryota</taxon>
        <taxon>Fungi</taxon>
        <taxon>Dikarya</taxon>
        <taxon>Ascomycota</taxon>
        <taxon>Pezizomycotina</taxon>
        <taxon>Sordariomycetes</taxon>
        <taxon>Hypocreomycetidae</taxon>
        <taxon>Hypocreales</taxon>
        <taxon>Clavicipitaceae</taxon>
        <taxon>Claviceps</taxon>
    </lineage>
</organism>
<name>A0A9P7SK69_9HYPO</name>
<evidence type="ECO:0000256" key="3">
    <source>
        <dbReference type="ARBA" id="ARBA00022692"/>
    </source>
</evidence>
<reference evidence="9 10" key="1">
    <citation type="journal article" date="2020" name="bioRxiv">
        <title>Whole genome comparisons of ergot fungi reveals the divergence and evolution of species within the genus Claviceps are the result of varying mechanisms driving genome evolution and host range expansion.</title>
        <authorList>
            <person name="Wyka S.A."/>
            <person name="Mondo S.J."/>
            <person name="Liu M."/>
            <person name="Dettman J."/>
            <person name="Nalam V."/>
            <person name="Broders K.D."/>
        </authorList>
    </citation>
    <scope>NUCLEOTIDE SEQUENCE [LARGE SCALE GENOMIC DNA]</scope>
    <source>
        <strain evidence="9 10">CCC 1485</strain>
    </source>
</reference>
<gene>
    <name evidence="9" type="ORF">E4U60_005368</name>
</gene>
<evidence type="ECO:0000256" key="6">
    <source>
        <dbReference type="SAM" id="MobiDB-lite"/>
    </source>
</evidence>
<feature type="transmembrane region" description="Helical" evidence="7">
    <location>
        <begin position="360"/>
        <end position="384"/>
    </location>
</feature>
<feature type="domain" description="SPX" evidence="8">
    <location>
        <begin position="1"/>
        <end position="163"/>
    </location>
</feature>
<dbReference type="PROSITE" id="PS51382">
    <property type="entry name" value="SPX"/>
    <property type="match status" value="1"/>
</dbReference>
<evidence type="ECO:0000313" key="10">
    <source>
        <dbReference type="Proteomes" id="UP000706124"/>
    </source>
</evidence>
<keyword evidence="4 7" id="KW-1133">Transmembrane helix</keyword>
<feature type="region of interest" description="Disordered" evidence="6">
    <location>
        <begin position="192"/>
        <end position="222"/>
    </location>
</feature>
<dbReference type="InterPro" id="IPR004331">
    <property type="entry name" value="SPX_dom"/>
</dbReference>
<comment type="caution">
    <text evidence="9">The sequence shown here is derived from an EMBL/GenBank/DDBJ whole genome shotgun (WGS) entry which is preliminary data.</text>
</comment>
<proteinExistence type="predicted"/>
<feature type="transmembrane region" description="Helical" evidence="7">
    <location>
        <begin position="425"/>
        <end position="450"/>
    </location>
</feature>
<feature type="transmembrane region" description="Helical" evidence="7">
    <location>
        <begin position="396"/>
        <end position="418"/>
    </location>
</feature>
<evidence type="ECO:0000256" key="1">
    <source>
        <dbReference type="ARBA" id="ARBA00004128"/>
    </source>
</evidence>
<evidence type="ECO:0000256" key="5">
    <source>
        <dbReference type="ARBA" id="ARBA00023136"/>
    </source>
</evidence>
<dbReference type="PANTHER" id="PTHR46140">
    <property type="entry name" value="VACUOLAR TRANSPORTER CHAPERONE 1-RELATED"/>
    <property type="match status" value="1"/>
</dbReference>